<feature type="compositionally biased region" description="Acidic residues" evidence="1">
    <location>
        <begin position="380"/>
        <end position="395"/>
    </location>
</feature>
<name>A0A6L2KY31_TANCI</name>
<dbReference type="PANTHER" id="PTHR12346:SF8">
    <property type="entry name" value="PAIRED AMPHIPATHIC HELIX PROTEIN SIN3-LIKE 2"/>
    <property type="match status" value="1"/>
</dbReference>
<proteinExistence type="predicted"/>
<evidence type="ECO:0000313" key="2">
    <source>
        <dbReference type="EMBL" id="GEU53457.1"/>
    </source>
</evidence>
<sequence>MKLVFHIQNKKLMTSIGFKIDITLNEGFCFHESTRNSCSLRALTLRCIERLYGDNGLEVMETLRKSPSTALHVILIRMKHKQEEWIKCREDFNKVWADICLVVEIKETKEKSQKDDDVLHSVAAGSRHSIVPHLEYDLTNKDIHEDLFKIINYLCEEVCSIKEQLNHVLKLWTTFLELMVYVPSRPENFDNVEGVEISTHGATRNEGESDGIPGADSVTFNNVKQRKPSCNGDDNVSQKRVDSSKVIMVNGGTLPKEDGSRVEKDVKNTSIKDKAPVIGVVNDNVLLRSSTELSGCDATPRPRNVHDDGHEAKSNIDDVLSSQQGDTSGTLPAINRNFAKFKKEEGELSPNVYFDEANLAAYRDHNGSNTKAKHSMEIDANADNEDSENVLEGGDDVSGSESTVDECSREDHEDGDRDDLDGKAESEGEAGGIEDTNFIGAYGTYSHHILLSAKPLAKPIT</sequence>
<dbReference type="InterPro" id="IPR039774">
    <property type="entry name" value="Sin3-like"/>
</dbReference>
<comment type="caution">
    <text evidence="2">The sequence shown here is derived from an EMBL/GenBank/DDBJ whole genome shotgun (WGS) entry which is preliminary data.</text>
</comment>
<dbReference type="GO" id="GO:0000122">
    <property type="term" value="P:negative regulation of transcription by RNA polymerase II"/>
    <property type="evidence" value="ECO:0007669"/>
    <property type="project" value="TreeGrafter"/>
</dbReference>
<feature type="region of interest" description="Disordered" evidence="1">
    <location>
        <begin position="380"/>
        <end position="435"/>
    </location>
</feature>
<gene>
    <name evidence="2" type="ORF">Tci_025435</name>
</gene>
<feature type="region of interest" description="Disordered" evidence="1">
    <location>
        <begin position="293"/>
        <end position="312"/>
    </location>
</feature>
<dbReference type="PANTHER" id="PTHR12346">
    <property type="entry name" value="SIN3B-RELATED"/>
    <property type="match status" value="1"/>
</dbReference>
<reference evidence="2" key="1">
    <citation type="journal article" date="2019" name="Sci. Rep.">
        <title>Draft genome of Tanacetum cinerariifolium, the natural source of mosquito coil.</title>
        <authorList>
            <person name="Yamashiro T."/>
            <person name="Shiraishi A."/>
            <person name="Satake H."/>
            <person name="Nakayama K."/>
        </authorList>
    </citation>
    <scope>NUCLEOTIDE SEQUENCE</scope>
</reference>
<dbReference type="AlphaFoldDB" id="A0A6L2KY31"/>
<evidence type="ECO:0000256" key="1">
    <source>
        <dbReference type="SAM" id="MobiDB-lite"/>
    </source>
</evidence>
<accession>A0A6L2KY31</accession>
<feature type="compositionally biased region" description="Basic and acidic residues" evidence="1">
    <location>
        <begin position="406"/>
        <end position="426"/>
    </location>
</feature>
<dbReference type="GO" id="GO:0000118">
    <property type="term" value="C:histone deacetylase complex"/>
    <property type="evidence" value="ECO:0007669"/>
    <property type="project" value="TreeGrafter"/>
</dbReference>
<dbReference type="GO" id="GO:0003714">
    <property type="term" value="F:transcription corepressor activity"/>
    <property type="evidence" value="ECO:0007669"/>
    <property type="project" value="InterPro"/>
</dbReference>
<organism evidence="2">
    <name type="scientific">Tanacetum cinerariifolium</name>
    <name type="common">Dalmatian daisy</name>
    <name type="synonym">Chrysanthemum cinerariifolium</name>
    <dbReference type="NCBI Taxonomy" id="118510"/>
    <lineage>
        <taxon>Eukaryota</taxon>
        <taxon>Viridiplantae</taxon>
        <taxon>Streptophyta</taxon>
        <taxon>Embryophyta</taxon>
        <taxon>Tracheophyta</taxon>
        <taxon>Spermatophyta</taxon>
        <taxon>Magnoliopsida</taxon>
        <taxon>eudicotyledons</taxon>
        <taxon>Gunneridae</taxon>
        <taxon>Pentapetalae</taxon>
        <taxon>asterids</taxon>
        <taxon>campanulids</taxon>
        <taxon>Asterales</taxon>
        <taxon>Asteraceae</taxon>
        <taxon>Asteroideae</taxon>
        <taxon>Anthemideae</taxon>
        <taxon>Anthemidinae</taxon>
        <taxon>Tanacetum</taxon>
    </lineage>
</organism>
<dbReference type="GO" id="GO:0000785">
    <property type="term" value="C:chromatin"/>
    <property type="evidence" value="ECO:0007669"/>
    <property type="project" value="TreeGrafter"/>
</dbReference>
<protein>
    <submittedName>
        <fullName evidence="2">Paired amphipathic helix protein Sin3-like 2 isoform X3</fullName>
    </submittedName>
</protein>
<dbReference type="EMBL" id="BKCJ010003176">
    <property type="protein sequence ID" value="GEU53457.1"/>
    <property type="molecule type" value="Genomic_DNA"/>
</dbReference>